<gene>
    <name evidence="1" type="ORF">Fmac_000500</name>
</gene>
<evidence type="ECO:0000313" key="2">
    <source>
        <dbReference type="Proteomes" id="UP001603857"/>
    </source>
</evidence>
<organism evidence="1 2">
    <name type="scientific">Flemingia macrophylla</name>
    <dbReference type="NCBI Taxonomy" id="520843"/>
    <lineage>
        <taxon>Eukaryota</taxon>
        <taxon>Viridiplantae</taxon>
        <taxon>Streptophyta</taxon>
        <taxon>Embryophyta</taxon>
        <taxon>Tracheophyta</taxon>
        <taxon>Spermatophyta</taxon>
        <taxon>Magnoliopsida</taxon>
        <taxon>eudicotyledons</taxon>
        <taxon>Gunneridae</taxon>
        <taxon>Pentapetalae</taxon>
        <taxon>rosids</taxon>
        <taxon>fabids</taxon>
        <taxon>Fabales</taxon>
        <taxon>Fabaceae</taxon>
        <taxon>Papilionoideae</taxon>
        <taxon>50 kb inversion clade</taxon>
        <taxon>NPAAA clade</taxon>
        <taxon>indigoferoid/millettioid clade</taxon>
        <taxon>Phaseoleae</taxon>
        <taxon>Flemingia</taxon>
    </lineage>
</organism>
<keyword evidence="2" id="KW-1185">Reference proteome</keyword>
<dbReference type="EMBL" id="JBGMDY010000001">
    <property type="protein sequence ID" value="KAL2346500.1"/>
    <property type="molecule type" value="Genomic_DNA"/>
</dbReference>
<evidence type="ECO:0000313" key="1">
    <source>
        <dbReference type="EMBL" id="KAL2346500.1"/>
    </source>
</evidence>
<name>A0ABD1NEG1_9FABA</name>
<dbReference type="AlphaFoldDB" id="A0ABD1NEG1"/>
<accession>A0ABD1NEG1</accession>
<dbReference type="Proteomes" id="UP001603857">
    <property type="component" value="Unassembled WGS sequence"/>
</dbReference>
<protein>
    <submittedName>
        <fullName evidence="1">Uncharacterized protein</fullName>
    </submittedName>
</protein>
<proteinExistence type="predicted"/>
<sequence length="50" mass="5263">MFSMEKKMRMRLLPFGRGVRGEVGVVGHQGQVVGVFGVFLGGDANAVAAV</sequence>
<reference evidence="1 2" key="1">
    <citation type="submission" date="2024-08" db="EMBL/GenBank/DDBJ databases">
        <title>Insights into the chromosomal genome structure of Flemingia macrophylla.</title>
        <authorList>
            <person name="Ding Y."/>
            <person name="Zhao Y."/>
            <person name="Bi W."/>
            <person name="Wu M."/>
            <person name="Zhao G."/>
            <person name="Gong Y."/>
            <person name="Li W."/>
            <person name="Zhang P."/>
        </authorList>
    </citation>
    <scope>NUCLEOTIDE SEQUENCE [LARGE SCALE GENOMIC DNA]</scope>
    <source>
        <strain evidence="1">DYQJB</strain>
        <tissue evidence="1">Leaf</tissue>
    </source>
</reference>
<comment type="caution">
    <text evidence="1">The sequence shown here is derived from an EMBL/GenBank/DDBJ whole genome shotgun (WGS) entry which is preliminary data.</text>
</comment>